<sequence length="202" mass="22120">MHSIVASYIGRDCDSRAPYAVYAKQNGDCKDETCSDNGSSEGEGDGERLTMQCSTDYLQAMRDAFAGSEYIIHEVFSDDTCTTFEYAVGFLVTDNCTGGALTDDNYFKSSIEDIGTASIQIFQNLDGSSSAADSSCSHDSVTVDAAKDQLERHTCLTIDSGIALYDIYGPEYYDGMTYKWGSVGTNCRLRSRLAARLHLRQQ</sequence>
<name>A0A6A3LAP4_9STRA</name>
<protein>
    <submittedName>
        <fullName evidence="1">Uncharacterized protein</fullName>
    </submittedName>
</protein>
<dbReference type="AlphaFoldDB" id="A0A6A3LAP4"/>
<comment type="caution">
    <text evidence="1">The sequence shown here is derived from an EMBL/GenBank/DDBJ whole genome shotgun (WGS) entry which is preliminary data.</text>
</comment>
<reference evidence="1 2" key="1">
    <citation type="submission" date="2018-09" db="EMBL/GenBank/DDBJ databases">
        <title>Genomic investigation of the strawberry pathogen Phytophthora fragariae indicates pathogenicity is determined by transcriptional variation in three key races.</title>
        <authorList>
            <person name="Adams T.M."/>
            <person name="Armitage A.D."/>
            <person name="Sobczyk M.K."/>
            <person name="Bates H.J."/>
            <person name="Dunwell J.M."/>
            <person name="Nellist C.F."/>
            <person name="Harrison R.J."/>
        </authorList>
    </citation>
    <scope>NUCLEOTIDE SEQUENCE [LARGE SCALE GENOMIC DNA]</scope>
    <source>
        <strain evidence="1 2">SCRP245</strain>
    </source>
</reference>
<evidence type="ECO:0000313" key="2">
    <source>
        <dbReference type="Proteomes" id="UP000460718"/>
    </source>
</evidence>
<dbReference type="EMBL" id="QXFW01000417">
    <property type="protein sequence ID" value="KAE9012893.1"/>
    <property type="molecule type" value="Genomic_DNA"/>
</dbReference>
<dbReference type="Proteomes" id="UP000460718">
    <property type="component" value="Unassembled WGS sequence"/>
</dbReference>
<accession>A0A6A3LAP4</accession>
<evidence type="ECO:0000313" key="1">
    <source>
        <dbReference type="EMBL" id="KAE9012893.1"/>
    </source>
</evidence>
<gene>
    <name evidence="1" type="ORF">PF011_g8714</name>
</gene>
<organism evidence="1 2">
    <name type="scientific">Phytophthora fragariae</name>
    <dbReference type="NCBI Taxonomy" id="53985"/>
    <lineage>
        <taxon>Eukaryota</taxon>
        <taxon>Sar</taxon>
        <taxon>Stramenopiles</taxon>
        <taxon>Oomycota</taxon>
        <taxon>Peronosporomycetes</taxon>
        <taxon>Peronosporales</taxon>
        <taxon>Peronosporaceae</taxon>
        <taxon>Phytophthora</taxon>
    </lineage>
</organism>
<proteinExistence type="predicted"/>